<dbReference type="Proteomes" id="UP001219518">
    <property type="component" value="Unassembled WGS sequence"/>
</dbReference>
<reference evidence="1" key="2">
    <citation type="journal article" date="2023" name="BMC Genomics">
        <title>Pest status, molecular evolution, and epigenetic factors derived from the genome assembly of Frankliniella fusca, a thysanopteran phytovirus vector.</title>
        <authorList>
            <person name="Catto M.A."/>
            <person name="Labadie P.E."/>
            <person name="Jacobson A.L."/>
            <person name="Kennedy G.G."/>
            <person name="Srinivasan R."/>
            <person name="Hunt B.G."/>
        </authorList>
    </citation>
    <scope>NUCLEOTIDE SEQUENCE</scope>
    <source>
        <strain evidence="1">PL_HMW_Pooled</strain>
    </source>
</reference>
<gene>
    <name evidence="1" type="ORF">KUF71_024542</name>
</gene>
<dbReference type="AlphaFoldDB" id="A0AAE1LD54"/>
<evidence type="ECO:0000313" key="1">
    <source>
        <dbReference type="EMBL" id="KAK3915243.1"/>
    </source>
</evidence>
<keyword evidence="2" id="KW-1185">Reference proteome</keyword>
<reference evidence="1" key="1">
    <citation type="submission" date="2021-07" db="EMBL/GenBank/DDBJ databases">
        <authorList>
            <person name="Catto M.A."/>
            <person name="Jacobson A."/>
            <person name="Kennedy G."/>
            <person name="Labadie P."/>
            <person name="Hunt B.G."/>
            <person name="Srinivasan R."/>
        </authorList>
    </citation>
    <scope>NUCLEOTIDE SEQUENCE</scope>
    <source>
        <strain evidence="1">PL_HMW_Pooled</strain>
        <tissue evidence="1">Head</tissue>
    </source>
</reference>
<proteinExistence type="predicted"/>
<dbReference type="EMBL" id="JAHWGI010000414">
    <property type="protein sequence ID" value="KAK3915243.1"/>
    <property type="molecule type" value="Genomic_DNA"/>
</dbReference>
<sequence>MYNMGTKLSSLIMSCDKSDWFPIETIKNLLLCGVLNLQKRVQHLSSCYIGASGSSQHAHLNPHGPVPGCTIRGYNINMKQALLQSCHCIQNYHCQLLSLGSTFVFWDLDSAWLKVVQDVELAPFSSAWDLYEEISQVQCYILQHPSTYPPSNEQETGTVVKGVKRAKDFSPTHTCLP</sequence>
<name>A0AAE1LD54_9NEOP</name>
<comment type="caution">
    <text evidence="1">The sequence shown here is derived from an EMBL/GenBank/DDBJ whole genome shotgun (WGS) entry which is preliminary data.</text>
</comment>
<organism evidence="1 2">
    <name type="scientific">Frankliniella fusca</name>
    <dbReference type="NCBI Taxonomy" id="407009"/>
    <lineage>
        <taxon>Eukaryota</taxon>
        <taxon>Metazoa</taxon>
        <taxon>Ecdysozoa</taxon>
        <taxon>Arthropoda</taxon>
        <taxon>Hexapoda</taxon>
        <taxon>Insecta</taxon>
        <taxon>Pterygota</taxon>
        <taxon>Neoptera</taxon>
        <taxon>Paraneoptera</taxon>
        <taxon>Thysanoptera</taxon>
        <taxon>Terebrantia</taxon>
        <taxon>Thripoidea</taxon>
        <taxon>Thripidae</taxon>
        <taxon>Frankliniella</taxon>
    </lineage>
</organism>
<evidence type="ECO:0000313" key="2">
    <source>
        <dbReference type="Proteomes" id="UP001219518"/>
    </source>
</evidence>
<protein>
    <submittedName>
        <fullName evidence="1">Ent-kaurene oxidase, chloroplastic</fullName>
    </submittedName>
</protein>
<accession>A0AAE1LD54</accession>